<proteinExistence type="predicted"/>
<comment type="caution">
    <text evidence="3">The sequence shown here is derived from an EMBL/GenBank/DDBJ whole genome shotgun (WGS) entry which is preliminary data.</text>
</comment>
<evidence type="ECO:0000256" key="1">
    <source>
        <dbReference type="SAM" id="MobiDB-lite"/>
    </source>
</evidence>
<organism evidence="3 4">
    <name type="scientific">Vitis vinifera</name>
    <name type="common">Grape</name>
    <dbReference type="NCBI Taxonomy" id="29760"/>
    <lineage>
        <taxon>Eukaryota</taxon>
        <taxon>Viridiplantae</taxon>
        <taxon>Streptophyta</taxon>
        <taxon>Embryophyta</taxon>
        <taxon>Tracheophyta</taxon>
        <taxon>Spermatophyta</taxon>
        <taxon>Magnoliopsida</taxon>
        <taxon>eudicotyledons</taxon>
        <taxon>Gunneridae</taxon>
        <taxon>Pentapetalae</taxon>
        <taxon>rosids</taxon>
        <taxon>Vitales</taxon>
        <taxon>Vitaceae</taxon>
        <taxon>Viteae</taxon>
        <taxon>Vitis</taxon>
    </lineage>
</organism>
<evidence type="ECO:0000313" key="4">
    <source>
        <dbReference type="Proteomes" id="UP000288805"/>
    </source>
</evidence>
<dbReference type="Pfam" id="PF19259">
    <property type="entry name" value="Ty3_capsid"/>
    <property type="match status" value="1"/>
</dbReference>
<accession>A0A438CEB8</accession>
<feature type="compositionally biased region" description="Basic residues" evidence="1">
    <location>
        <begin position="353"/>
        <end position="364"/>
    </location>
</feature>
<evidence type="ECO:0000313" key="3">
    <source>
        <dbReference type="EMBL" id="RVW21552.1"/>
    </source>
</evidence>
<reference evidence="3 4" key="1">
    <citation type="journal article" date="2018" name="PLoS Genet.">
        <title>Population sequencing reveals clonal diversity and ancestral inbreeding in the grapevine cultivar Chardonnay.</title>
        <authorList>
            <person name="Roach M.J."/>
            <person name="Johnson D.L."/>
            <person name="Bohlmann J."/>
            <person name="van Vuuren H.J."/>
            <person name="Jones S.J."/>
            <person name="Pretorius I.S."/>
            <person name="Schmidt S.A."/>
            <person name="Borneman A.R."/>
        </authorList>
    </citation>
    <scope>NUCLEOTIDE SEQUENCE [LARGE SCALE GENOMIC DNA]</scope>
    <source>
        <strain evidence="4">cv. Chardonnay</strain>
        <tissue evidence="3">Leaf</tissue>
    </source>
</reference>
<dbReference type="InterPro" id="IPR045358">
    <property type="entry name" value="Ty3_capsid"/>
</dbReference>
<name>A0A438CEB8_VITVI</name>
<dbReference type="AlphaFoldDB" id="A0A438CEB8"/>
<feature type="domain" description="Ty3 transposon capsid-like protein" evidence="2">
    <location>
        <begin position="74"/>
        <end position="256"/>
    </location>
</feature>
<protein>
    <recommendedName>
        <fullName evidence="2">Ty3 transposon capsid-like protein domain-containing protein</fullName>
    </recommendedName>
</protein>
<gene>
    <name evidence="3" type="ORF">CK203_109654</name>
</gene>
<dbReference type="Proteomes" id="UP000288805">
    <property type="component" value="Unassembled WGS sequence"/>
</dbReference>
<sequence>MEVRLAKVELAMADTREELDLIEQGMKKGMKDLREQIQDLHEGMLEIRQELAIYKAVVSARVMATQEAFRVEVPKPQGFSGKRDAKELDNFLWHIERYFEAIALTDEATKVRTATLYLTDTTTLWWHRRFADMEKDICTIETWEDFEREIKKQFYLESVAYLARKNMRRLKNIGSIHDYVKEFSSLMLKIPNMIEEELLFNFMDNLQWWVDKELRCRGIQDLATTMAVVGSLMNYKRGDSSKVESLEDSHTMGRRDEVSRDHNALRMGLGKTPNIQEGRRKALNTMIKEREQEDKAYMGLISLLGALQVNPKPSTYKTSLLSGVQVNEAKKERAEVAHIHMDKVTKEKVSSMGKRKQHFKHRKHKGLHPFQASQEKESPGTLWRLLHLAISGKSVEGSRDA</sequence>
<dbReference type="EMBL" id="QGNW01002284">
    <property type="protein sequence ID" value="RVW21552.1"/>
    <property type="molecule type" value="Genomic_DNA"/>
</dbReference>
<feature type="region of interest" description="Disordered" evidence="1">
    <location>
        <begin position="344"/>
        <end position="364"/>
    </location>
</feature>
<evidence type="ECO:0000259" key="2">
    <source>
        <dbReference type="Pfam" id="PF19259"/>
    </source>
</evidence>